<dbReference type="Proteomes" id="UP000014500">
    <property type="component" value="Unassembled WGS sequence"/>
</dbReference>
<proteinExistence type="predicted"/>
<dbReference type="PANTHER" id="PTHR32046:SF11">
    <property type="entry name" value="IMMUNE-ASSOCIATED NUCLEOTIDE-BINDING PROTEIN 10-LIKE"/>
    <property type="match status" value="1"/>
</dbReference>
<feature type="transmembrane region" description="Helical" evidence="1">
    <location>
        <begin position="485"/>
        <end position="509"/>
    </location>
</feature>
<keyword evidence="1" id="KW-1133">Transmembrane helix</keyword>
<dbReference type="Pfam" id="PF26633">
    <property type="entry name" value="DUF8206"/>
    <property type="match status" value="1"/>
</dbReference>
<dbReference type="HOGENOM" id="CLU_455349_0_0_1"/>
<sequence>MRCGFTSFIYTEKWHLSTHMLEKVKKSFASSNGHEPCKNQSTECNFNCNVPGHWWKIVNPQIIFGIVRNATSRLQADRRSFAFKCSSEQHGSKFISFPEGEMNQHLKPIRELNILVIGAFEDETPTWLNAFVNYNAFSSLEEAAKGTLFTPMPLSFNIIDKNDIVQDVKFETTNANFKKEKYQRGGLHQSAAMRVSLAKLQKENKLDIVLDKSTMYTIDNGVFRFVCALNKGIKFDKSNEKEFSENWISSVKETERLISLCDSICHANCYLEDIPLGMVGNSGLRDCWAMGNGESLDCRVCGCLWNKHQLIDCTEKRESVEIVDIGGMQNIINEVEEEQQLIIESSLKIGRYLSKLAFMSYNNIIIDYIDNKCISSFNSSYNSSGFHRLAKFNGEYFKEYKLFQKAMEKPNAKELDRVEFEKLLNELCALKHYGGSLKVFIAPILNSKEEEPEVSYITNYRNLTAYKRGKKGIKKTVVFQRLNILISYLNLFAVFLIGFRFISLIMASLNTNIGEAKKYVASSDGHEHEVCEKPANRVQLRLKCPGSLQENCEKTERTWHCSKCNDLIQVTKDDTNFYCACGKADGQNFKFKCSSIQHGT</sequence>
<keyword evidence="1" id="KW-0812">Transmembrane</keyword>
<dbReference type="AlphaFoldDB" id="T1IXZ1"/>
<organism evidence="3 4">
    <name type="scientific">Strigamia maritima</name>
    <name type="common">European centipede</name>
    <name type="synonym">Geophilus maritimus</name>
    <dbReference type="NCBI Taxonomy" id="126957"/>
    <lineage>
        <taxon>Eukaryota</taxon>
        <taxon>Metazoa</taxon>
        <taxon>Ecdysozoa</taxon>
        <taxon>Arthropoda</taxon>
        <taxon>Myriapoda</taxon>
        <taxon>Chilopoda</taxon>
        <taxon>Pleurostigmophora</taxon>
        <taxon>Geophilomorpha</taxon>
        <taxon>Linotaeniidae</taxon>
        <taxon>Strigamia</taxon>
    </lineage>
</organism>
<name>T1IXZ1_STRMM</name>
<keyword evidence="1" id="KW-0472">Membrane</keyword>
<evidence type="ECO:0000256" key="1">
    <source>
        <dbReference type="SAM" id="Phobius"/>
    </source>
</evidence>
<feature type="domain" description="DUF8206" evidence="2">
    <location>
        <begin position="255"/>
        <end position="312"/>
    </location>
</feature>
<dbReference type="InterPro" id="IPR058519">
    <property type="entry name" value="DUF8206"/>
</dbReference>
<dbReference type="PhylomeDB" id="T1IXZ1"/>
<accession>T1IXZ1</accession>
<keyword evidence="4" id="KW-1185">Reference proteome</keyword>
<evidence type="ECO:0000259" key="2">
    <source>
        <dbReference type="Pfam" id="PF26633"/>
    </source>
</evidence>
<evidence type="ECO:0000313" key="3">
    <source>
        <dbReference type="EnsemblMetazoa" id="SMAR006090-PA"/>
    </source>
</evidence>
<reference evidence="3" key="2">
    <citation type="submission" date="2015-02" db="UniProtKB">
        <authorList>
            <consortium name="EnsemblMetazoa"/>
        </authorList>
    </citation>
    <scope>IDENTIFICATION</scope>
</reference>
<evidence type="ECO:0000313" key="4">
    <source>
        <dbReference type="Proteomes" id="UP000014500"/>
    </source>
</evidence>
<protein>
    <recommendedName>
        <fullName evidence="2">DUF8206 domain-containing protein</fullName>
    </recommendedName>
</protein>
<dbReference type="EnsemblMetazoa" id="SMAR006090-RA">
    <property type="protein sequence ID" value="SMAR006090-PA"/>
    <property type="gene ID" value="SMAR006090"/>
</dbReference>
<dbReference type="STRING" id="126957.T1IXZ1"/>
<reference evidence="4" key="1">
    <citation type="submission" date="2011-05" db="EMBL/GenBank/DDBJ databases">
        <authorList>
            <person name="Richards S.R."/>
            <person name="Qu J."/>
            <person name="Jiang H."/>
            <person name="Jhangiani S.N."/>
            <person name="Agravi P."/>
            <person name="Goodspeed R."/>
            <person name="Gross S."/>
            <person name="Mandapat C."/>
            <person name="Jackson L."/>
            <person name="Mathew T."/>
            <person name="Pu L."/>
            <person name="Thornton R."/>
            <person name="Saada N."/>
            <person name="Wilczek-Boney K.B."/>
            <person name="Lee S."/>
            <person name="Kovar C."/>
            <person name="Wu Y."/>
            <person name="Scherer S.E."/>
            <person name="Worley K.C."/>
            <person name="Muzny D.M."/>
            <person name="Gibbs R."/>
        </authorList>
    </citation>
    <scope>NUCLEOTIDE SEQUENCE</scope>
    <source>
        <strain evidence="4">Brora</strain>
    </source>
</reference>
<dbReference type="PANTHER" id="PTHR32046">
    <property type="entry name" value="G DOMAIN-CONTAINING PROTEIN"/>
    <property type="match status" value="1"/>
</dbReference>
<dbReference type="EMBL" id="JH431667">
    <property type="status" value="NOT_ANNOTATED_CDS"/>
    <property type="molecule type" value="Genomic_DNA"/>
</dbReference>